<evidence type="ECO:0000256" key="8">
    <source>
        <dbReference type="ARBA" id="ARBA00023136"/>
    </source>
</evidence>
<dbReference type="STRING" id="1608583.BN1356_00195"/>
<dbReference type="SUPFAM" id="SSF52540">
    <property type="entry name" value="P-loop containing nucleoside triphosphate hydrolases"/>
    <property type="match status" value="1"/>
</dbReference>
<sequence>MIDNEILALIMKFIEKPKFIFGLLLSFLGTALSLLLPQAIGQLLDEQFLRDLLNRPAILVGFVSLFLSAYTLQAISTYLIGLCGSVTLNRLQKHIYSSLLRSTTKELDRHQAGDFSSRLTNDMSIVMNFITAVLPNTLLNAIVILGSIYFLVRISLPMTLIGLLLVPILLFIILPINTKLEAYYTDYQEGLGAVSSRISHKFRNIRLMKAFNGENFEERVMGRAFSELTKNVQKIIGLSSVQSTLINSFTMFFIMLLFFIAGMEVTRGSMTMSTLMTFMLYMVQLIEPVTSLSESMTEWAELKSVSHRLTEILALDKEEHQSSIKTAKDYSITMKNVSFAYDDTEKVLNNVSLTVKSGQHLAIVGPSGAGKTTIFSLLMKFHQGYQGQLHIGNHCLSNLSPSQVRNLISYIPQDNTLFQGTIRENLFYGKNESVSEERLEEVLRELDLMQVIENLDNGLDTEITDSGTGLSEGQKQRFNIARALLQEHPIYLMDEVTSSLDSVTEKVISQAINNITTGKTRLTIAHRLHTVQAADSILVLDKNGRISACGSHRQLIQTNELYREFLSGLPKAG</sequence>
<feature type="domain" description="ABC transporter" evidence="10">
    <location>
        <begin position="332"/>
        <end position="568"/>
    </location>
</feature>
<keyword evidence="7 9" id="KW-1133">Transmembrane helix</keyword>
<dbReference type="Gene3D" id="3.40.50.300">
    <property type="entry name" value="P-loop containing nucleotide triphosphate hydrolases"/>
    <property type="match status" value="1"/>
</dbReference>
<dbReference type="InterPro" id="IPR027417">
    <property type="entry name" value="P-loop_NTPase"/>
</dbReference>
<proteinExistence type="predicted"/>
<protein>
    <submittedName>
        <fullName evidence="12">Multidrug ABC transporter ATPase and permease</fullName>
    </submittedName>
</protein>
<evidence type="ECO:0000256" key="7">
    <source>
        <dbReference type="ARBA" id="ARBA00022989"/>
    </source>
</evidence>
<dbReference type="InterPro" id="IPR036640">
    <property type="entry name" value="ABC1_TM_sf"/>
</dbReference>
<evidence type="ECO:0000256" key="3">
    <source>
        <dbReference type="ARBA" id="ARBA00022475"/>
    </source>
</evidence>
<evidence type="ECO:0000256" key="5">
    <source>
        <dbReference type="ARBA" id="ARBA00022741"/>
    </source>
</evidence>
<keyword evidence="2" id="KW-0813">Transport</keyword>
<gene>
    <name evidence="12" type="ORF">BN1356_00195</name>
</gene>
<evidence type="ECO:0000256" key="2">
    <source>
        <dbReference type="ARBA" id="ARBA00022448"/>
    </source>
</evidence>
<accession>A0A0E4H3F4</accession>
<dbReference type="GO" id="GO:0005886">
    <property type="term" value="C:plasma membrane"/>
    <property type="evidence" value="ECO:0007669"/>
    <property type="project" value="UniProtKB-SubCell"/>
</dbReference>
<dbReference type="Pfam" id="PF00005">
    <property type="entry name" value="ABC_tran"/>
    <property type="match status" value="1"/>
</dbReference>
<keyword evidence="4 9" id="KW-0812">Transmembrane</keyword>
<evidence type="ECO:0000313" key="13">
    <source>
        <dbReference type="Proteomes" id="UP000198604"/>
    </source>
</evidence>
<dbReference type="GO" id="GO:0016887">
    <property type="term" value="F:ATP hydrolysis activity"/>
    <property type="evidence" value="ECO:0007669"/>
    <property type="project" value="InterPro"/>
</dbReference>
<dbReference type="SMART" id="SM00382">
    <property type="entry name" value="AAA"/>
    <property type="match status" value="1"/>
</dbReference>
<dbReference type="Pfam" id="PF00664">
    <property type="entry name" value="ABC_membrane"/>
    <property type="match status" value="1"/>
</dbReference>
<keyword evidence="8 9" id="KW-0472">Membrane</keyword>
<organism evidence="12 13">
    <name type="scientific">Streptococcus varani</name>
    <dbReference type="NCBI Taxonomy" id="1608583"/>
    <lineage>
        <taxon>Bacteria</taxon>
        <taxon>Bacillati</taxon>
        <taxon>Bacillota</taxon>
        <taxon>Bacilli</taxon>
        <taxon>Lactobacillales</taxon>
        <taxon>Streptococcaceae</taxon>
        <taxon>Streptococcus</taxon>
    </lineage>
</organism>
<dbReference type="InterPro" id="IPR039421">
    <property type="entry name" value="Type_1_exporter"/>
</dbReference>
<dbReference type="PANTHER" id="PTHR43394:SF1">
    <property type="entry name" value="ATP-BINDING CASSETTE SUB-FAMILY B MEMBER 10, MITOCHONDRIAL"/>
    <property type="match status" value="1"/>
</dbReference>
<dbReference type="PROSITE" id="PS50893">
    <property type="entry name" value="ABC_TRANSPORTER_2"/>
    <property type="match status" value="1"/>
</dbReference>
<evidence type="ECO:0000259" key="10">
    <source>
        <dbReference type="PROSITE" id="PS50893"/>
    </source>
</evidence>
<evidence type="ECO:0000256" key="9">
    <source>
        <dbReference type="SAM" id="Phobius"/>
    </source>
</evidence>
<dbReference type="CDD" id="cd18551">
    <property type="entry name" value="ABC_6TM_LmrA_like"/>
    <property type="match status" value="1"/>
</dbReference>
<keyword evidence="6" id="KW-0067">ATP-binding</keyword>
<dbReference type="AlphaFoldDB" id="A0A0E4H3F4"/>
<dbReference type="InterPro" id="IPR003439">
    <property type="entry name" value="ABC_transporter-like_ATP-bd"/>
</dbReference>
<dbReference type="EMBL" id="CTEN01000001">
    <property type="protein sequence ID" value="CQR23827.1"/>
    <property type="molecule type" value="Genomic_DNA"/>
</dbReference>
<evidence type="ECO:0000313" key="12">
    <source>
        <dbReference type="EMBL" id="CQR23827.1"/>
    </source>
</evidence>
<feature type="transmembrane region" description="Helical" evidence="9">
    <location>
        <begin position="125"/>
        <end position="152"/>
    </location>
</feature>
<dbReference type="InterPro" id="IPR011527">
    <property type="entry name" value="ABC1_TM_dom"/>
</dbReference>
<name>A0A0E4H3F4_9STRE</name>
<feature type="transmembrane region" description="Helical" evidence="9">
    <location>
        <begin position="57"/>
        <end position="83"/>
    </location>
</feature>
<dbReference type="PROSITE" id="PS50929">
    <property type="entry name" value="ABC_TM1F"/>
    <property type="match status" value="1"/>
</dbReference>
<comment type="subcellular location">
    <subcellularLocation>
        <location evidence="1">Cell membrane</location>
        <topology evidence="1">Multi-pass membrane protein</topology>
    </subcellularLocation>
</comment>
<dbReference type="PANTHER" id="PTHR43394">
    <property type="entry name" value="ATP-DEPENDENT PERMEASE MDL1, MITOCHONDRIAL"/>
    <property type="match status" value="1"/>
</dbReference>
<dbReference type="GO" id="GO:0005524">
    <property type="term" value="F:ATP binding"/>
    <property type="evidence" value="ECO:0007669"/>
    <property type="project" value="UniProtKB-KW"/>
</dbReference>
<keyword evidence="13" id="KW-1185">Reference proteome</keyword>
<feature type="domain" description="ABC transmembrane type-1" evidence="11">
    <location>
        <begin position="20"/>
        <end position="301"/>
    </location>
</feature>
<dbReference type="Gene3D" id="1.20.1560.10">
    <property type="entry name" value="ABC transporter type 1, transmembrane domain"/>
    <property type="match status" value="1"/>
</dbReference>
<evidence type="ECO:0000256" key="6">
    <source>
        <dbReference type="ARBA" id="ARBA00022840"/>
    </source>
</evidence>
<dbReference type="GO" id="GO:0015421">
    <property type="term" value="F:ABC-type oligopeptide transporter activity"/>
    <property type="evidence" value="ECO:0007669"/>
    <property type="project" value="TreeGrafter"/>
</dbReference>
<evidence type="ECO:0000256" key="4">
    <source>
        <dbReference type="ARBA" id="ARBA00022692"/>
    </source>
</evidence>
<evidence type="ECO:0000256" key="1">
    <source>
        <dbReference type="ARBA" id="ARBA00004651"/>
    </source>
</evidence>
<evidence type="ECO:0000259" key="11">
    <source>
        <dbReference type="PROSITE" id="PS50929"/>
    </source>
</evidence>
<keyword evidence="3" id="KW-1003">Cell membrane</keyword>
<dbReference type="SUPFAM" id="SSF90123">
    <property type="entry name" value="ABC transporter transmembrane region"/>
    <property type="match status" value="1"/>
</dbReference>
<feature type="transmembrane region" description="Helical" evidence="9">
    <location>
        <begin position="244"/>
        <end position="263"/>
    </location>
</feature>
<keyword evidence="5" id="KW-0547">Nucleotide-binding</keyword>
<dbReference type="Proteomes" id="UP000198604">
    <property type="component" value="Unassembled WGS sequence"/>
</dbReference>
<dbReference type="FunFam" id="3.40.50.300:FF:000221">
    <property type="entry name" value="Multidrug ABC transporter ATP-binding protein"/>
    <property type="match status" value="1"/>
</dbReference>
<reference evidence="13" key="1">
    <citation type="submission" date="2015-03" db="EMBL/GenBank/DDBJ databases">
        <authorList>
            <person name="Urmite Genomes"/>
        </authorList>
    </citation>
    <scope>NUCLEOTIDE SEQUENCE [LARGE SCALE GENOMIC DNA]</scope>
    <source>
        <strain evidence="13">FF10</strain>
    </source>
</reference>
<dbReference type="InterPro" id="IPR003593">
    <property type="entry name" value="AAA+_ATPase"/>
</dbReference>
<feature type="transmembrane region" description="Helical" evidence="9">
    <location>
        <begin position="158"/>
        <end position="176"/>
    </location>
</feature>